<organism evidence="6 7">
    <name type="scientific">Murimonas intestini</name>
    <dbReference type="NCBI Taxonomy" id="1337051"/>
    <lineage>
        <taxon>Bacteria</taxon>
        <taxon>Bacillati</taxon>
        <taxon>Bacillota</taxon>
        <taxon>Clostridia</taxon>
        <taxon>Lachnospirales</taxon>
        <taxon>Lachnospiraceae</taxon>
        <taxon>Murimonas</taxon>
    </lineage>
</organism>
<dbReference type="PANTHER" id="PTHR44591">
    <property type="entry name" value="STRESS RESPONSE REGULATOR PROTEIN 1"/>
    <property type="match status" value="1"/>
</dbReference>
<evidence type="ECO:0000256" key="2">
    <source>
        <dbReference type="ARBA" id="ARBA00022553"/>
    </source>
</evidence>
<proteinExistence type="predicted"/>
<dbReference type="Pfam" id="PF00072">
    <property type="entry name" value="Response_reg"/>
    <property type="match status" value="1"/>
</dbReference>
<dbReference type="EMBL" id="QGGY01000007">
    <property type="protein sequence ID" value="PWJ75128.1"/>
    <property type="molecule type" value="Genomic_DNA"/>
</dbReference>
<keyword evidence="7" id="KW-1185">Reference proteome</keyword>
<reference evidence="6 7" key="1">
    <citation type="submission" date="2018-05" db="EMBL/GenBank/DDBJ databases">
        <authorList>
            <person name="Goeker M."/>
            <person name="Huntemann M."/>
            <person name="Clum A."/>
            <person name="Pillay M."/>
            <person name="Palaniappan K."/>
            <person name="Varghese N."/>
            <person name="Mikhailova N."/>
            <person name="Stamatis D."/>
            <person name="Reddy T."/>
            <person name="Daum C."/>
            <person name="Shapiro N."/>
            <person name="Ivanova N."/>
            <person name="Kyrpides N."/>
            <person name="Woyke T."/>
        </authorList>
    </citation>
    <scope>NUCLEOTIDE SEQUENCE [LARGE SCALE GENOMIC DNA]</scope>
    <source>
        <strain evidence="6 7">DSM 26524</strain>
    </source>
</reference>
<dbReference type="PROSITE" id="PS50110">
    <property type="entry name" value="RESPONSE_REGULATORY"/>
    <property type="match status" value="1"/>
</dbReference>
<dbReference type="SMART" id="SM00448">
    <property type="entry name" value="REC"/>
    <property type="match status" value="1"/>
</dbReference>
<dbReference type="InterPro" id="IPR001789">
    <property type="entry name" value="Sig_transdc_resp-reg_receiver"/>
</dbReference>
<keyword evidence="2 4" id="KW-0597">Phosphoprotein</keyword>
<evidence type="ECO:0000256" key="3">
    <source>
        <dbReference type="ARBA" id="ARBA00024867"/>
    </source>
</evidence>
<name>A0AB73T3F5_9FIRM</name>
<dbReference type="Gene3D" id="3.40.50.2300">
    <property type="match status" value="1"/>
</dbReference>
<dbReference type="PANTHER" id="PTHR44591:SF3">
    <property type="entry name" value="RESPONSE REGULATORY DOMAIN-CONTAINING PROTEIN"/>
    <property type="match status" value="1"/>
</dbReference>
<evidence type="ECO:0000259" key="5">
    <source>
        <dbReference type="PROSITE" id="PS50110"/>
    </source>
</evidence>
<dbReference type="SUPFAM" id="SSF52172">
    <property type="entry name" value="CheY-like"/>
    <property type="match status" value="1"/>
</dbReference>
<feature type="domain" description="Response regulatory" evidence="5">
    <location>
        <begin position="5"/>
        <end position="122"/>
    </location>
</feature>
<comment type="function">
    <text evidence="3">May play the central regulatory role in sporulation. It may be an element of the effector pathway responsible for the activation of sporulation genes in response to nutritional stress. Spo0A may act in concert with spo0H (a sigma factor) to control the expression of some genes that are critical to the sporulation process.</text>
</comment>
<dbReference type="GO" id="GO:0000160">
    <property type="term" value="P:phosphorelay signal transduction system"/>
    <property type="evidence" value="ECO:0007669"/>
    <property type="project" value="InterPro"/>
</dbReference>
<feature type="modified residue" description="4-aspartylphosphate" evidence="4">
    <location>
        <position position="57"/>
    </location>
</feature>
<evidence type="ECO:0000256" key="1">
    <source>
        <dbReference type="ARBA" id="ARBA00018672"/>
    </source>
</evidence>
<accession>A0AB73T3F5</accession>
<comment type="caution">
    <text evidence="6">The sequence shown here is derived from an EMBL/GenBank/DDBJ whole genome shotgun (WGS) entry which is preliminary data.</text>
</comment>
<dbReference type="Proteomes" id="UP000245412">
    <property type="component" value="Unassembled WGS sequence"/>
</dbReference>
<dbReference type="RefSeq" id="WP_109626933.1">
    <property type="nucleotide sequence ID" value="NZ_JANKBI010000007.1"/>
</dbReference>
<dbReference type="AlphaFoldDB" id="A0AB73T3F5"/>
<evidence type="ECO:0000313" key="7">
    <source>
        <dbReference type="Proteomes" id="UP000245412"/>
    </source>
</evidence>
<dbReference type="InterPro" id="IPR011006">
    <property type="entry name" value="CheY-like_superfamily"/>
</dbReference>
<gene>
    <name evidence="6" type="ORF">C7383_107135</name>
</gene>
<dbReference type="InterPro" id="IPR050595">
    <property type="entry name" value="Bact_response_regulator"/>
</dbReference>
<evidence type="ECO:0000256" key="4">
    <source>
        <dbReference type="PROSITE-ProRule" id="PRU00169"/>
    </source>
</evidence>
<evidence type="ECO:0000313" key="6">
    <source>
        <dbReference type="EMBL" id="PWJ75128.1"/>
    </source>
</evidence>
<sequence>MNRWKIMVVDDEAEIADYVGDLVRETLGDMGEVEVFYSGTRAKKRLAQQAPDLLMTDIVMPVTDGFELLEYAAENLPDTEVILLTAYEEFSYIYRANKIKRCRYIVKTEQEDMIKSAIRSAAEVLEEKRSGRESVETAKKQIE</sequence>
<protein>
    <recommendedName>
        <fullName evidence="1">Stage 0 sporulation protein A homolog</fullName>
    </recommendedName>
</protein>